<organism evidence="2 3">
    <name type="scientific">Thalassotalea psychrophila</name>
    <dbReference type="NCBI Taxonomy" id="3065647"/>
    <lineage>
        <taxon>Bacteria</taxon>
        <taxon>Pseudomonadati</taxon>
        <taxon>Pseudomonadota</taxon>
        <taxon>Gammaproteobacteria</taxon>
        <taxon>Alteromonadales</taxon>
        <taxon>Colwelliaceae</taxon>
        <taxon>Thalassotalea</taxon>
    </lineage>
</organism>
<keyword evidence="1" id="KW-0472">Membrane</keyword>
<keyword evidence="3" id="KW-1185">Reference proteome</keyword>
<evidence type="ECO:0000256" key="1">
    <source>
        <dbReference type="SAM" id="Phobius"/>
    </source>
</evidence>
<keyword evidence="1" id="KW-1133">Transmembrane helix</keyword>
<accession>A0ABY9TT59</accession>
<dbReference type="RefSeq" id="WP_348391117.1">
    <property type="nucleotide sequence ID" value="NZ_CP134145.1"/>
</dbReference>
<proteinExistence type="predicted"/>
<gene>
    <name evidence="2" type="ORF">RGQ13_18040</name>
</gene>
<feature type="transmembrane region" description="Helical" evidence="1">
    <location>
        <begin position="228"/>
        <end position="245"/>
    </location>
</feature>
<sequence>MNLSTFIPNSSKVDVRLWIKVIVYGLLLINFAIYFKNDWVIASHTMRNGGSFLDWTGAFATTIDESAWICLLILFELETYILSDEPLPRAKALLMHAVRIICYVSLAHTLYAYTDYLIDLSNVDVISNATNLCQLVAADVSYAYNLVYTELNTTNCQILSTASQFYYLDAPENIIVSDSAGLNIEINLAWADVIEVVAWLIILLTMELTVRIQDRGIATGTKLKVLKIIKLMFYLILWAIIVFWLDLEHWMFAWDEFVWISGFFVIEMNMSQWRDEIIEAENNEKQNTVSG</sequence>
<feature type="transmembrane region" description="Helical" evidence="1">
    <location>
        <begin position="188"/>
        <end position="208"/>
    </location>
</feature>
<protein>
    <recommendedName>
        <fullName evidence="4">Shikimate kinase</fullName>
    </recommendedName>
</protein>
<evidence type="ECO:0008006" key="4">
    <source>
        <dbReference type="Google" id="ProtNLM"/>
    </source>
</evidence>
<feature type="transmembrane region" description="Helical" evidence="1">
    <location>
        <begin position="17"/>
        <end position="35"/>
    </location>
</feature>
<feature type="transmembrane region" description="Helical" evidence="1">
    <location>
        <begin position="96"/>
        <end position="114"/>
    </location>
</feature>
<dbReference type="Proteomes" id="UP001258994">
    <property type="component" value="Chromosome"/>
</dbReference>
<evidence type="ECO:0000313" key="3">
    <source>
        <dbReference type="Proteomes" id="UP001258994"/>
    </source>
</evidence>
<dbReference type="EMBL" id="CP134145">
    <property type="protein sequence ID" value="WNC71997.1"/>
    <property type="molecule type" value="Genomic_DNA"/>
</dbReference>
<reference evidence="3" key="1">
    <citation type="submission" date="2023-09" db="EMBL/GenBank/DDBJ databases">
        <authorList>
            <person name="Li S."/>
            <person name="Li X."/>
            <person name="Zhang C."/>
            <person name="Zhao Z."/>
        </authorList>
    </citation>
    <scope>NUCLEOTIDE SEQUENCE [LARGE SCALE GENOMIC DNA]</scope>
    <source>
        <strain evidence="3">SQ149</strain>
    </source>
</reference>
<evidence type="ECO:0000313" key="2">
    <source>
        <dbReference type="EMBL" id="WNC71997.1"/>
    </source>
</evidence>
<feature type="transmembrane region" description="Helical" evidence="1">
    <location>
        <begin position="55"/>
        <end position="75"/>
    </location>
</feature>
<name>A0ABY9TT59_9GAMM</name>
<keyword evidence="1" id="KW-0812">Transmembrane</keyword>